<dbReference type="AlphaFoldDB" id="A0A0M0BT22"/>
<evidence type="ECO:0000256" key="1">
    <source>
        <dbReference type="SAM" id="MobiDB-lite"/>
    </source>
</evidence>
<proteinExistence type="predicted"/>
<organism evidence="2 3">
    <name type="scientific">miscellaneous Crenarchaeota group-1 archaeon SG8-32-1</name>
    <dbReference type="NCBI Taxonomy" id="1685124"/>
    <lineage>
        <taxon>Archaea</taxon>
        <taxon>Candidatus Bathyarchaeota</taxon>
        <taxon>MCG-1</taxon>
    </lineage>
</organism>
<evidence type="ECO:0000313" key="2">
    <source>
        <dbReference type="EMBL" id="KON31356.1"/>
    </source>
</evidence>
<evidence type="ECO:0008006" key="4">
    <source>
        <dbReference type="Google" id="ProtNLM"/>
    </source>
</evidence>
<dbReference type="Proteomes" id="UP000037237">
    <property type="component" value="Unassembled WGS sequence"/>
</dbReference>
<accession>A0A0M0BT22</accession>
<gene>
    <name evidence="2" type="ORF">AC477_04225</name>
</gene>
<name>A0A0M0BT22_9ARCH</name>
<dbReference type="EMBL" id="LFWU01000101">
    <property type="protein sequence ID" value="KON31356.1"/>
    <property type="molecule type" value="Genomic_DNA"/>
</dbReference>
<protein>
    <recommendedName>
        <fullName evidence="4">Portal protein</fullName>
    </recommendedName>
</protein>
<feature type="compositionally biased region" description="Basic and acidic residues" evidence="1">
    <location>
        <begin position="502"/>
        <end position="512"/>
    </location>
</feature>
<comment type="caution">
    <text evidence="2">The sequence shown here is derived from an EMBL/GenBank/DDBJ whole genome shotgun (WGS) entry which is preliminary data.</text>
</comment>
<sequence>MAEKRKYTKRSDYWEKFHQPKANQSLDALISQNQEPVFEPKMLGESVYESVASRSLTPSNASRSKSRTNSITTHYARDRFKNIDDGMLPFTYSSDAVDAKDAIELCQKAYFNIAAFRSTIDLLSEFADADVYLEGGSAKSRKLIETWFNRININDLKSQYFREYYRSSNFFAHRVDGKLKASNSGKLYEAYGAETTKNFKIPIRYLVLNPTDIVAKNSLSFAHQEYAKVLTPFEVARLKNPQTEHEKELYNSLPPETQKLIQSGSSGIANERAEIKLDSKFLHVVFAKKQDYEPLSIPYAFSVLDDMNKKMELKKIDQAIARSIENVVLLVTMGAEPDKGGINHKAIDAMQQIFQNESVGRVLVSDYTTKAEFVIPDLKKVIGPEKYEILNKDIQEGLQNVLIGDTKYSDGSLKMKIFMTRLQESRNQFINDFLQPEIKRVCKGLGLKNYPKVKFVDTDTLDNSDLTKLATRMMELGILTPEQGMEVVHTGRFPKSGQLEESQEKFKEAREKGFYTPMVNSINFYESEEDDSDTPNPTVQNRNLANPSGEGKPATTKNPSPSGGRPMGQSNASISKKNLIEATNKANEFEMKAYRNFALKYGLEELDNNRKELVGRVCESIFASKDMNEWDDALDKIVEDLQEIETLEIKPEVLNFGAEHNLNDLCAAILYHSTKISV</sequence>
<reference evidence="2 3" key="1">
    <citation type="submission" date="2015-06" db="EMBL/GenBank/DDBJ databases">
        <title>New insights into the roles of widespread benthic archaea in carbon and nitrogen cycling.</title>
        <authorList>
            <person name="Lazar C.S."/>
            <person name="Baker B.J."/>
            <person name="Seitz K.W."/>
            <person name="Hyde A.S."/>
            <person name="Dick G.J."/>
            <person name="Hinrichs K.-U."/>
            <person name="Teske A.P."/>
        </authorList>
    </citation>
    <scope>NUCLEOTIDE SEQUENCE [LARGE SCALE GENOMIC DNA]</scope>
    <source>
        <strain evidence="2">SG8-32-1</strain>
    </source>
</reference>
<evidence type="ECO:0000313" key="3">
    <source>
        <dbReference type="Proteomes" id="UP000037237"/>
    </source>
</evidence>
<feature type="region of interest" description="Disordered" evidence="1">
    <location>
        <begin position="527"/>
        <end position="573"/>
    </location>
</feature>
<feature type="region of interest" description="Disordered" evidence="1">
    <location>
        <begin position="492"/>
        <end position="512"/>
    </location>
</feature>
<feature type="compositionally biased region" description="Polar residues" evidence="1">
    <location>
        <begin position="534"/>
        <end position="546"/>
    </location>
</feature>